<protein>
    <submittedName>
        <fullName evidence="1">Uncharacterized protein</fullName>
    </submittedName>
</protein>
<dbReference type="GeneID" id="34223220"/>
<name>A0A075LQ69_9BACI</name>
<sequence length="97" mass="11329">MNSSKHLETPTLFINHLIDRGAKEEISLVEEKCLNRALFKYLGEKYDMPDLADFAKKQETEDYLEEWFHTYNGSDYRRKALVENNGLNLLIAALIFS</sequence>
<dbReference type="RefSeq" id="WP_038564741.1">
    <property type="nucleotide sequence ID" value="NZ_CP008876.1"/>
</dbReference>
<dbReference type="KEGG" id="tap:GZ22_16865"/>
<dbReference type="AlphaFoldDB" id="A0A075LQ69"/>
<gene>
    <name evidence="1" type="ORF">GZ22_16865</name>
</gene>
<dbReference type="OrthoDB" id="2972931at2"/>
<reference evidence="1 2" key="1">
    <citation type="submission" date="2014-07" db="EMBL/GenBank/DDBJ databases">
        <title>Complete genome sequence of a moderately halophilic bacterium Terribacillus aidingensis MP602, isolated from Cryptomeria fortunei in Tianmu mountain in China.</title>
        <authorList>
            <person name="Wang Y."/>
            <person name="Lu P."/>
            <person name="Zhang L."/>
        </authorList>
    </citation>
    <scope>NUCLEOTIDE SEQUENCE [LARGE SCALE GENOMIC DNA]</scope>
    <source>
        <strain evidence="1 2">MP602</strain>
    </source>
</reference>
<proteinExistence type="predicted"/>
<dbReference type="Proteomes" id="UP000027980">
    <property type="component" value="Chromosome"/>
</dbReference>
<dbReference type="HOGENOM" id="CLU_2505722_0_0_9"/>
<evidence type="ECO:0000313" key="2">
    <source>
        <dbReference type="Proteomes" id="UP000027980"/>
    </source>
</evidence>
<evidence type="ECO:0000313" key="1">
    <source>
        <dbReference type="EMBL" id="AIF68137.1"/>
    </source>
</evidence>
<dbReference type="EMBL" id="CP008876">
    <property type="protein sequence ID" value="AIF68137.1"/>
    <property type="molecule type" value="Genomic_DNA"/>
</dbReference>
<organism evidence="1 2">
    <name type="scientific">Terribacillus saccharophilus</name>
    <dbReference type="NCBI Taxonomy" id="361277"/>
    <lineage>
        <taxon>Bacteria</taxon>
        <taxon>Bacillati</taxon>
        <taxon>Bacillota</taxon>
        <taxon>Bacilli</taxon>
        <taxon>Bacillales</taxon>
        <taxon>Bacillaceae</taxon>
        <taxon>Terribacillus</taxon>
    </lineage>
</organism>
<accession>A0A075LQ69</accession>